<dbReference type="EMBL" id="BQKB01000003">
    <property type="protein sequence ID" value="GJM51748.1"/>
    <property type="molecule type" value="Genomic_DNA"/>
</dbReference>
<sequence>MRKINIITLLGVFTLLLVSCGSTSTLKSSWVKEKYTFANDKAEKVFLVAIAKDESIRNRVEDEMRNAFYGNVPKVQVSYPFIKYGTDTKEMVELIELGNFTHIVTMRIADVKKDINYTLGTYYTGGYGYYPSYYGYYGTYFGRVWPSSYYAPASYEESVEYTIETNVYSTKEKALVYSAMTSSFKGSGLNETISATLQTVAKDLQNKGLVATPNKK</sequence>
<dbReference type="Proteomes" id="UP001207736">
    <property type="component" value="Unassembled WGS sequence"/>
</dbReference>
<dbReference type="RefSeq" id="WP_264846671.1">
    <property type="nucleotide sequence ID" value="NZ_BPMA01000027.1"/>
</dbReference>
<dbReference type="EMBL" id="BQKA01000010">
    <property type="protein sequence ID" value="GJM49543.1"/>
    <property type="molecule type" value="Genomic_DNA"/>
</dbReference>
<evidence type="ECO:0000313" key="2">
    <source>
        <dbReference type="EMBL" id="GJM51748.1"/>
    </source>
</evidence>
<protein>
    <recommendedName>
        <fullName evidence="5">DUF4136 domain-containing protein</fullName>
    </recommendedName>
</protein>
<dbReference type="Proteomes" id="UP001208692">
    <property type="component" value="Unassembled WGS sequence"/>
</dbReference>
<dbReference type="AlphaFoldDB" id="A0AAV5AQE3"/>
<evidence type="ECO:0000313" key="1">
    <source>
        <dbReference type="EMBL" id="GJM49543.1"/>
    </source>
</evidence>
<dbReference type="PROSITE" id="PS51257">
    <property type="entry name" value="PROKAR_LIPOPROTEIN"/>
    <property type="match status" value="1"/>
</dbReference>
<comment type="caution">
    <text evidence="1">The sequence shown here is derived from an EMBL/GenBank/DDBJ whole genome shotgun (WGS) entry which is preliminary data.</text>
</comment>
<proteinExistence type="predicted"/>
<evidence type="ECO:0000313" key="4">
    <source>
        <dbReference type="Proteomes" id="UP001208692"/>
    </source>
</evidence>
<evidence type="ECO:0000313" key="3">
    <source>
        <dbReference type="Proteomes" id="UP001207736"/>
    </source>
</evidence>
<evidence type="ECO:0008006" key="5">
    <source>
        <dbReference type="Google" id="ProtNLM"/>
    </source>
</evidence>
<reference evidence="1 4" key="1">
    <citation type="submission" date="2021-11" db="EMBL/GenBank/DDBJ databases">
        <title>Draft genome sequence of Capnocytophaga sp. strain KC07075 isolated from cat oral cavity.</title>
        <authorList>
            <person name="Suzuki M."/>
            <person name="Imaoka K."/>
            <person name="Kimura M."/>
            <person name="Morikawa S."/>
            <person name="Maeda K."/>
        </authorList>
    </citation>
    <scope>NUCLEOTIDE SEQUENCE</scope>
    <source>
        <strain evidence="1">KC07075</strain>
        <strain evidence="2 4">KC07079</strain>
    </source>
</reference>
<organism evidence="1 3">
    <name type="scientific">Capnocytophaga catalasegens</name>
    <dbReference type="NCBI Taxonomy" id="1004260"/>
    <lineage>
        <taxon>Bacteria</taxon>
        <taxon>Pseudomonadati</taxon>
        <taxon>Bacteroidota</taxon>
        <taxon>Flavobacteriia</taxon>
        <taxon>Flavobacteriales</taxon>
        <taxon>Flavobacteriaceae</taxon>
        <taxon>Capnocytophaga</taxon>
    </lineage>
</organism>
<gene>
    <name evidence="1" type="ORF">RCZ15_05180</name>
    <name evidence="2" type="ORF">RCZ16_00660</name>
</gene>
<keyword evidence="4" id="KW-1185">Reference proteome</keyword>
<name>A0AAV5AQE3_9FLAO</name>
<accession>A0AAV5AQE3</accession>